<organism evidence="2 3">
    <name type="scientific">Rubroshorea leprosula</name>
    <dbReference type="NCBI Taxonomy" id="152421"/>
    <lineage>
        <taxon>Eukaryota</taxon>
        <taxon>Viridiplantae</taxon>
        <taxon>Streptophyta</taxon>
        <taxon>Embryophyta</taxon>
        <taxon>Tracheophyta</taxon>
        <taxon>Spermatophyta</taxon>
        <taxon>Magnoliopsida</taxon>
        <taxon>eudicotyledons</taxon>
        <taxon>Gunneridae</taxon>
        <taxon>Pentapetalae</taxon>
        <taxon>rosids</taxon>
        <taxon>malvids</taxon>
        <taxon>Malvales</taxon>
        <taxon>Dipterocarpaceae</taxon>
        <taxon>Rubroshorea</taxon>
    </lineage>
</organism>
<feature type="transmembrane region" description="Helical" evidence="1">
    <location>
        <begin position="12"/>
        <end position="39"/>
    </location>
</feature>
<reference evidence="2 3" key="1">
    <citation type="journal article" date="2021" name="Commun. Biol.">
        <title>The genome of Shorea leprosula (Dipterocarpaceae) highlights the ecological relevance of drought in aseasonal tropical rainforests.</title>
        <authorList>
            <person name="Ng K.K.S."/>
            <person name="Kobayashi M.J."/>
            <person name="Fawcett J.A."/>
            <person name="Hatakeyama M."/>
            <person name="Paape T."/>
            <person name="Ng C.H."/>
            <person name="Ang C.C."/>
            <person name="Tnah L.H."/>
            <person name="Lee C.T."/>
            <person name="Nishiyama T."/>
            <person name="Sese J."/>
            <person name="O'Brien M.J."/>
            <person name="Copetti D."/>
            <person name="Mohd Noor M.I."/>
            <person name="Ong R.C."/>
            <person name="Putra M."/>
            <person name="Sireger I.Z."/>
            <person name="Indrioko S."/>
            <person name="Kosugi Y."/>
            <person name="Izuno A."/>
            <person name="Isagi Y."/>
            <person name="Lee S.L."/>
            <person name="Shimizu K.K."/>
        </authorList>
    </citation>
    <scope>NUCLEOTIDE SEQUENCE [LARGE SCALE GENOMIC DNA]</scope>
    <source>
        <strain evidence="2">214</strain>
    </source>
</reference>
<evidence type="ECO:0000313" key="3">
    <source>
        <dbReference type="Proteomes" id="UP001054252"/>
    </source>
</evidence>
<proteinExistence type="predicted"/>
<keyword evidence="1" id="KW-0812">Transmembrane</keyword>
<dbReference type="AlphaFoldDB" id="A0AAV5MLC3"/>
<comment type="caution">
    <text evidence="2">The sequence shown here is derived from an EMBL/GenBank/DDBJ whole genome shotgun (WGS) entry which is preliminary data.</text>
</comment>
<gene>
    <name evidence="2" type="ORF">SLEP1_g57415</name>
</gene>
<accession>A0AAV5MLC3</accession>
<keyword evidence="1" id="KW-0472">Membrane</keyword>
<dbReference type="EMBL" id="BPVZ01000389">
    <property type="protein sequence ID" value="GKV50716.1"/>
    <property type="molecule type" value="Genomic_DNA"/>
</dbReference>
<feature type="transmembrane region" description="Helical" evidence="1">
    <location>
        <begin position="51"/>
        <end position="69"/>
    </location>
</feature>
<protein>
    <submittedName>
        <fullName evidence="2">Uncharacterized protein</fullName>
    </submittedName>
</protein>
<sequence>MARARKELMCRCLRAIFDGCTITSLSLLFSFVCSPFLIIRHCLACNWVRRSVAASNLFGLTNLIFFNFFY</sequence>
<dbReference type="Proteomes" id="UP001054252">
    <property type="component" value="Unassembled WGS sequence"/>
</dbReference>
<evidence type="ECO:0000256" key="1">
    <source>
        <dbReference type="SAM" id="Phobius"/>
    </source>
</evidence>
<keyword evidence="3" id="KW-1185">Reference proteome</keyword>
<evidence type="ECO:0000313" key="2">
    <source>
        <dbReference type="EMBL" id="GKV50716.1"/>
    </source>
</evidence>
<keyword evidence="1" id="KW-1133">Transmembrane helix</keyword>
<name>A0AAV5MLC3_9ROSI</name>